<organism evidence="3">
    <name type="scientific">Rhizochromulina marina</name>
    <dbReference type="NCBI Taxonomy" id="1034831"/>
    <lineage>
        <taxon>Eukaryota</taxon>
        <taxon>Sar</taxon>
        <taxon>Stramenopiles</taxon>
        <taxon>Ochrophyta</taxon>
        <taxon>Dictyochophyceae</taxon>
        <taxon>Rhizochromulinales</taxon>
        <taxon>Rhizochromulina</taxon>
    </lineage>
</organism>
<reference evidence="3" key="1">
    <citation type="submission" date="2021-01" db="EMBL/GenBank/DDBJ databases">
        <authorList>
            <person name="Corre E."/>
            <person name="Pelletier E."/>
            <person name="Niang G."/>
            <person name="Scheremetjew M."/>
            <person name="Finn R."/>
            <person name="Kale V."/>
            <person name="Holt S."/>
            <person name="Cochrane G."/>
            <person name="Meng A."/>
            <person name="Brown T."/>
            <person name="Cohen L."/>
        </authorList>
    </citation>
    <scope>NUCLEOTIDE SEQUENCE</scope>
    <source>
        <strain evidence="3">CCMP1243</strain>
    </source>
</reference>
<sequence length="240" mass="26364">MATLLMFLALSIPQGWTFQPPSAVVAGSHRAAGRQCSVLTRRAMSESGASGEKEKRGFDELMAFARESFQDSTDSRVLDADAEEKIRKIVEAALERGGEELKELGDEILREQAASEEPLSAEMLQLYESLQEKRQQANLYETKVAALTDKVKKETETIESEVANLKALQNKMENDPLIRIATYGSQPFWRKSLLGVSLLLFIRSVSDVMTGVLTNTDIHGVADAGQFAGSIAALAAYMFI</sequence>
<name>A0A7S2RI79_9STRA</name>
<accession>A0A7S2RI79</accession>
<feature type="signal peptide" evidence="2">
    <location>
        <begin position="1"/>
        <end position="17"/>
    </location>
</feature>
<evidence type="ECO:0000256" key="1">
    <source>
        <dbReference type="SAM" id="Coils"/>
    </source>
</evidence>
<gene>
    <name evidence="3" type="ORF">RMAR1173_LOCUS4816</name>
</gene>
<keyword evidence="2" id="KW-0732">Signal</keyword>
<evidence type="ECO:0000313" key="3">
    <source>
        <dbReference type="EMBL" id="CAD9671849.1"/>
    </source>
</evidence>
<keyword evidence="1" id="KW-0175">Coiled coil</keyword>
<evidence type="ECO:0000256" key="2">
    <source>
        <dbReference type="SAM" id="SignalP"/>
    </source>
</evidence>
<feature type="coiled-coil region" evidence="1">
    <location>
        <begin position="130"/>
        <end position="175"/>
    </location>
</feature>
<proteinExistence type="predicted"/>
<dbReference type="AlphaFoldDB" id="A0A7S2RI79"/>
<protein>
    <submittedName>
        <fullName evidence="3">Uncharacterized protein</fullName>
    </submittedName>
</protein>
<dbReference type="EMBL" id="HBHJ01007501">
    <property type="protein sequence ID" value="CAD9671849.1"/>
    <property type="molecule type" value="Transcribed_RNA"/>
</dbReference>
<feature type="chain" id="PRO_5030722365" evidence="2">
    <location>
        <begin position="18"/>
        <end position="240"/>
    </location>
</feature>